<dbReference type="Gramene" id="TVU23632">
    <property type="protein sequence ID" value="TVU23632"/>
    <property type="gene ID" value="EJB05_26008"/>
</dbReference>
<dbReference type="PANTHER" id="PTHR27006">
    <property type="entry name" value="PROMASTIGOTE SURFACE ANTIGEN PROTEIN PSA"/>
    <property type="match status" value="1"/>
</dbReference>
<keyword evidence="12" id="KW-0325">Glycoprotein</keyword>
<keyword evidence="2" id="KW-0723">Serine/threonine-protein kinase</keyword>
<keyword evidence="7" id="KW-0547">Nucleotide-binding</keyword>
<dbReference type="InterPro" id="IPR008271">
    <property type="entry name" value="Ser/Thr_kinase_AS"/>
</dbReference>
<evidence type="ECO:0000256" key="5">
    <source>
        <dbReference type="ARBA" id="ARBA00022729"/>
    </source>
</evidence>
<feature type="compositionally biased region" description="Pro residues" evidence="13">
    <location>
        <begin position="153"/>
        <end position="169"/>
    </location>
</feature>
<dbReference type="EMBL" id="RWGY01000013">
    <property type="protein sequence ID" value="TVU23632.1"/>
    <property type="molecule type" value="Genomic_DNA"/>
</dbReference>
<gene>
    <name evidence="15" type="ORF">EJB05_26008</name>
</gene>
<dbReference type="FunFam" id="1.10.510.10:FF:000590">
    <property type="entry name" value="PR5-like receptor kinase"/>
    <property type="match status" value="1"/>
</dbReference>
<proteinExistence type="predicted"/>
<comment type="subcellular location">
    <subcellularLocation>
        <location evidence="1">Membrane</location>
        <topology evidence="1">Single-pass type I membrane protein</topology>
    </subcellularLocation>
</comment>
<comment type="caution">
    <text evidence="15">The sequence shown here is derived from an EMBL/GenBank/DDBJ whole genome shotgun (WGS) entry which is preliminary data.</text>
</comment>
<dbReference type="GO" id="GO:0016020">
    <property type="term" value="C:membrane"/>
    <property type="evidence" value="ECO:0007669"/>
    <property type="project" value="UniProtKB-SubCell"/>
</dbReference>
<evidence type="ECO:0000256" key="3">
    <source>
        <dbReference type="ARBA" id="ARBA00022679"/>
    </source>
</evidence>
<reference evidence="15 16" key="1">
    <citation type="journal article" date="2019" name="Sci. Rep.">
        <title>A high-quality genome of Eragrostis curvula grass provides insights into Poaceae evolution and supports new strategies to enhance forage quality.</title>
        <authorList>
            <person name="Carballo J."/>
            <person name="Santos B.A.C.M."/>
            <person name="Zappacosta D."/>
            <person name="Garbus I."/>
            <person name="Selva J.P."/>
            <person name="Gallo C.A."/>
            <person name="Diaz A."/>
            <person name="Albertini E."/>
            <person name="Caccamo M."/>
            <person name="Echenique V."/>
        </authorList>
    </citation>
    <scope>NUCLEOTIDE SEQUENCE [LARGE SCALE GENOMIC DNA]</scope>
    <source>
        <strain evidence="16">cv. Victoria</strain>
        <tissue evidence="15">Leaf</tissue>
    </source>
</reference>
<keyword evidence="4" id="KW-0812">Transmembrane</keyword>
<keyword evidence="6" id="KW-0677">Repeat</keyword>
<feature type="compositionally biased region" description="Low complexity" evidence="13">
    <location>
        <begin position="215"/>
        <end position="230"/>
    </location>
</feature>
<evidence type="ECO:0000313" key="16">
    <source>
        <dbReference type="Proteomes" id="UP000324897"/>
    </source>
</evidence>
<keyword evidence="10" id="KW-1133">Transmembrane helix</keyword>
<dbReference type="PANTHER" id="PTHR27006:SF601">
    <property type="entry name" value="PROTEIN KINASE DOMAIN-CONTAINING PROTEIN"/>
    <property type="match status" value="1"/>
</dbReference>
<feature type="compositionally biased region" description="Pro residues" evidence="13">
    <location>
        <begin position="273"/>
        <end position="288"/>
    </location>
</feature>
<dbReference type="Gene3D" id="1.10.510.10">
    <property type="entry name" value="Transferase(Phosphotransferase) domain 1"/>
    <property type="match status" value="2"/>
</dbReference>
<feature type="compositionally biased region" description="Polar residues" evidence="13">
    <location>
        <begin position="301"/>
        <end position="311"/>
    </location>
</feature>
<keyword evidence="16" id="KW-1185">Reference proteome</keyword>
<dbReference type="Pfam" id="PF22215">
    <property type="entry name" value="MLKL_N"/>
    <property type="match status" value="1"/>
</dbReference>
<dbReference type="InterPro" id="IPR036537">
    <property type="entry name" value="Adaptor_Cbl_N_dom_sf"/>
</dbReference>
<dbReference type="CDD" id="cd21037">
    <property type="entry name" value="MLKL_NTD"/>
    <property type="match status" value="2"/>
</dbReference>
<dbReference type="SUPFAM" id="SSF56112">
    <property type="entry name" value="Protein kinase-like (PK-like)"/>
    <property type="match status" value="2"/>
</dbReference>
<keyword evidence="3" id="KW-0808">Transferase</keyword>
<feature type="region of interest" description="Disordered" evidence="13">
    <location>
        <begin position="136"/>
        <end position="349"/>
    </location>
</feature>
<feature type="domain" description="Protein kinase" evidence="14">
    <location>
        <begin position="788"/>
        <end position="1203"/>
    </location>
</feature>
<protein>
    <recommendedName>
        <fullName evidence="14">Protein kinase domain-containing protein</fullName>
    </recommendedName>
</protein>
<keyword evidence="9" id="KW-0067">ATP-binding</keyword>
<dbReference type="GO" id="GO:0006950">
    <property type="term" value="P:response to stress"/>
    <property type="evidence" value="ECO:0007669"/>
    <property type="project" value="UniProtKB-ARBA"/>
</dbReference>
<evidence type="ECO:0000256" key="13">
    <source>
        <dbReference type="SAM" id="MobiDB-lite"/>
    </source>
</evidence>
<feature type="compositionally biased region" description="Pro residues" evidence="13">
    <location>
        <begin position="235"/>
        <end position="251"/>
    </location>
</feature>
<dbReference type="GO" id="GO:0007166">
    <property type="term" value="P:cell surface receptor signaling pathway"/>
    <property type="evidence" value="ECO:0007669"/>
    <property type="project" value="InterPro"/>
</dbReference>
<feature type="non-terminal residue" evidence="15">
    <location>
        <position position="1"/>
    </location>
</feature>
<keyword evidence="8" id="KW-0418">Kinase</keyword>
<evidence type="ECO:0000256" key="4">
    <source>
        <dbReference type="ARBA" id="ARBA00022692"/>
    </source>
</evidence>
<dbReference type="InterPro" id="IPR000719">
    <property type="entry name" value="Prot_kinase_dom"/>
</dbReference>
<dbReference type="OrthoDB" id="648875at2759"/>
<dbReference type="Pfam" id="PF00069">
    <property type="entry name" value="Pkinase"/>
    <property type="match status" value="2"/>
</dbReference>
<dbReference type="InterPro" id="IPR059179">
    <property type="entry name" value="MLKL-like_MCAfunc"/>
</dbReference>
<dbReference type="PROSITE" id="PS50011">
    <property type="entry name" value="PROTEIN_KINASE_DOM"/>
    <property type="match status" value="2"/>
</dbReference>
<evidence type="ECO:0000313" key="15">
    <source>
        <dbReference type="EMBL" id="TVU23632.1"/>
    </source>
</evidence>
<evidence type="ECO:0000256" key="1">
    <source>
        <dbReference type="ARBA" id="ARBA00004479"/>
    </source>
</evidence>
<dbReference type="AlphaFoldDB" id="A0A5J9UIT4"/>
<evidence type="ECO:0000256" key="10">
    <source>
        <dbReference type="ARBA" id="ARBA00022989"/>
    </source>
</evidence>
<accession>A0A5J9UIT4</accession>
<dbReference type="GO" id="GO:0005524">
    <property type="term" value="F:ATP binding"/>
    <property type="evidence" value="ECO:0007669"/>
    <property type="project" value="UniProtKB-KW"/>
</dbReference>
<evidence type="ECO:0000256" key="6">
    <source>
        <dbReference type="ARBA" id="ARBA00022737"/>
    </source>
</evidence>
<dbReference type="SMART" id="SM00220">
    <property type="entry name" value="S_TKc"/>
    <property type="match status" value="1"/>
</dbReference>
<evidence type="ECO:0000256" key="7">
    <source>
        <dbReference type="ARBA" id="ARBA00022741"/>
    </source>
</evidence>
<evidence type="ECO:0000259" key="14">
    <source>
        <dbReference type="PROSITE" id="PS50011"/>
    </source>
</evidence>
<keyword evidence="11" id="KW-0472">Membrane</keyword>
<organism evidence="15 16">
    <name type="scientific">Eragrostis curvula</name>
    <name type="common">weeping love grass</name>
    <dbReference type="NCBI Taxonomy" id="38414"/>
    <lineage>
        <taxon>Eukaryota</taxon>
        <taxon>Viridiplantae</taxon>
        <taxon>Streptophyta</taxon>
        <taxon>Embryophyta</taxon>
        <taxon>Tracheophyta</taxon>
        <taxon>Spermatophyta</taxon>
        <taxon>Magnoliopsida</taxon>
        <taxon>Liliopsida</taxon>
        <taxon>Poales</taxon>
        <taxon>Poaceae</taxon>
        <taxon>PACMAD clade</taxon>
        <taxon>Chloridoideae</taxon>
        <taxon>Eragrostideae</taxon>
        <taxon>Eragrostidinae</taxon>
        <taxon>Eragrostis</taxon>
    </lineage>
</organism>
<dbReference type="GO" id="GO:0004674">
    <property type="term" value="F:protein serine/threonine kinase activity"/>
    <property type="evidence" value="ECO:0007669"/>
    <property type="project" value="UniProtKB-KW"/>
</dbReference>
<evidence type="ECO:0000256" key="8">
    <source>
        <dbReference type="ARBA" id="ARBA00022777"/>
    </source>
</evidence>
<sequence length="1228" mass="136247">MDNPVVIVEKIIQIAFAIKEAVETVRDNKEDCLEVEQRVLRISGLLSLLKGSSETMMRHHAMSGALEDLEAAVRRALEAVTACQGRNVLFLFCAAGKNAKRLRRVQDVISHRTMVAMFACTVAVFVATEGLHSAQPSLFGPAHDPVSDEQHRPSPPTPTTVQPRPPAPRPTSHQAVAADETLHSRPPAHRPDPPPRPTRAPPLDTNIAPAFPKHVSPQSPPVTSTAPSVSKGEPPRPPTQPSPPPPPPPPSATFFGPPLPKEVSPRPHIQPSSSPPPPPPHASPPLPKHLPHRPPTHLTPSEQQVPSTPTANKAPLLHGHPPPLPPHSSTQSTKGFPVPASGSSPHLSTKDVSFRIHSMNQSRSPNCSGKVEVNNEGKSLPLRSETSSPFLPGKIVIVLLSFLFINASVYALVVRQISCLVKVGGRPKKGLAKFSLSELKAATQKFAEKHKIGSKDFCTVYKGIFHGGLMVAIKDYQGPPEALVAQICAELLLASHIQSVEEEDVMLGSSDTKLFWTNGTGKGENFHSKRSNNIIRIIGYGHEFIWKHKRFEPHIFLVEEYMQNGDMGNTIYGSQFDWSSRFMVIRGVAQGLHYLHQQNIVHMNMKPTNVLLDSDMNPKIADFGISRRLDKSTIHDNNIAGTVGYMPPEYILEGTLSTKYDVYSFGVILLETINGMCRAQKAPHQASIQWAWKVRGCHRMEELFDQSLRDKSQIMEINKCLEIGLLCTQFMPEERPTMADILEMLNGKKELPIPNQPEYTKERDTSIKSARPKCLYPFKAEEPFPLGVLKLKGRMVDPLGSVEKIIKVGLAIKDAVKKVRKNKEECRDIRNRVLRVSALLKQLQETVMIEDPAMHEALEALEETLTHTLELVLACQKKNIMCHFCSAGDLSKQLREMKHDISDQLMDGIFAANVNATIILTNIQYSVCHLPSKDAGVVQMSHSSHLNDYASDRSEVMNDKKNNVPAVSKSPSAPLCLTKFTFSELEAATNEFSNENLICRSGFGSVYKCAFQGSGLDWCSRFRIIQGIAQGLYYLHEQHVVHSDMKPSNILLDFDMNPKISDFGIARMLDYGTDLTTRDINYLAGTMGYMPPEYITEGILSTKYDVYSFGVILLETINSMGGFEPVRCQASVEWAWEMQRVGAMKDLFVQFLCDESELKQITRCMSVGLLCTQFKPADRPTIADALDMLNGKKEVPIPKKPRYTKRRALPGSEQVRSFALSVPKEVRL</sequence>
<evidence type="ECO:0000256" key="9">
    <source>
        <dbReference type="ARBA" id="ARBA00022840"/>
    </source>
</evidence>
<name>A0A5J9UIT4_9POAL</name>
<dbReference type="InterPro" id="IPR011009">
    <property type="entry name" value="Kinase-like_dom_sf"/>
</dbReference>
<evidence type="ECO:0000256" key="2">
    <source>
        <dbReference type="ARBA" id="ARBA00022527"/>
    </source>
</evidence>
<dbReference type="FunFam" id="1.10.510.10:FF:000129">
    <property type="entry name" value="cysteine-rich receptor-like protein kinase 10"/>
    <property type="match status" value="1"/>
</dbReference>
<feature type="domain" description="Protein kinase" evidence="14">
    <location>
        <begin position="446"/>
        <end position="751"/>
    </location>
</feature>
<dbReference type="Gene3D" id="3.30.200.20">
    <property type="entry name" value="Phosphorylase Kinase, domain 1"/>
    <property type="match status" value="2"/>
</dbReference>
<dbReference type="Gene3D" id="1.20.930.20">
    <property type="entry name" value="Adaptor protein Cbl, N-terminal domain"/>
    <property type="match status" value="2"/>
</dbReference>
<keyword evidence="5" id="KW-0732">Signal</keyword>
<dbReference type="Proteomes" id="UP000324897">
    <property type="component" value="Chromosome 2"/>
</dbReference>
<evidence type="ECO:0000256" key="11">
    <source>
        <dbReference type="ARBA" id="ARBA00023136"/>
    </source>
</evidence>
<evidence type="ECO:0000256" key="12">
    <source>
        <dbReference type="ARBA" id="ARBA00023180"/>
    </source>
</evidence>
<dbReference type="InterPro" id="IPR054000">
    <property type="entry name" value="MLKL_N"/>
</dbReference>
<dbReference type="PROSITE" id="PS00108">
    <property type="entry name" value="PROTEIN_KINASE_ST"/>
    <property type="match status" value="1"/>
</dbReference>